<protein>
    <submittedName>
        <fullName evidence="2">Uncharacterized protein</fullName>
    </submittedName>
</protein>
<keyword evidence="3" id="KW-1185">Reference proteome</keyword>
<name>A0ABN2XBZ9_9ACTN</name>
<gene>
    <name evidence="2" type="ORF">GCM10009802_05640</name>
</gene>
<evidence type="ECO:0000313" key="2">
    <source>
        <dbReference type="EMBL" id="GAA2109318.1"/>
    </source>
</evidence>
<sequence>MTDPDRHRPPGGGPPTRSPAPPTPAHRALPAGVLPLPGAHADDGTDVVECWAERLAATAGFADIEHTLELSGVCDRCLPGRE</sequence>
<evidence type="ECO:0000256" key="1">
    <source>
        <dbReference type="SAM" id="MobiDB-lite"/>
    </source>
</evidence>
<comment type="caution">
    <text evidence="2">The sequence shown here is derived from an EMBL/GenBank/DDBJ whole genome shotgun (WGS) entry which is preliminary data.</text>
</comment>
<evidence type="ECO:0000313" key="3">
    <source>
        <dbReference type="Proteomes" id="UP001500443"/>
    </source>
</evidence>
<dbReference type="EMBL" id="BAAAPF010000005">
    <property type="protein sequence ID" value="GAA2109318.1"/>
    <property type="molecule type" value="Genomic_DNA"/>
</dbReference>
<proteinExistence type="predicted"/>
<organism evidence="2 3">
    <name type="scientific">Streptomyces synnematoformans</name>
    <dbReference type="NCBI Taxonomy" id="415721"/>
    <lineage>
        <taxon>Bacteria</taxon>
        <taxon>Bacillati</taxon>
        <taxon>Actinomycetota</taxon>
        <taxon>Actinomycetes</taxon>
        <taxon>Kitasatosporales</taxon>
        <taxon>Streptomycetaceae</taxon>
        <taxon>Streptomyces</taxon>
    </lineage>
</organism>
<accession>A0ABN2XBZ9</accession>
<dbReference type="Proteomes" id="UP001500443">
    <property type="component" value="Unassembled WGS sequence"/>
</dbReference>
<feature type="compositionally biased region" description="Pro residues" evidence="1">
    <location>
        <begin position="11"/>
        <end position="24"/>
    </location>
</feature>
<dbReference type="RefSeq" id="WP_344287493.1">
    <property type="nucleotide sequence ID" value="NZ_BAAAPF010000005.1"/>
</dbReference>
<dbReference type="Gene3D" id="3.30.1490.190">
    <property type="match status" value="1"/>
</dbReference>
<feature type="region of interest" description="Disordered" evidence="1">
    <location>
        <begin position="1"/>
        <end position="43"/>
    </location>
</feature>
<dbReference type="InterPro" id="IPR043135">
    <property type="entry name" value="Fur_C"/>
</dbReference>
<reference evidence="2 3" key="1">
    <citation type="journal article" date="2019" name="Int. J. Syst. Evol. Microbiol.">
        <title>The Global Catalogue of Microorganisms (GCM) 10K type strain sequencing project: providing services to taxonomists for standard genome sequencing and annotation.</title>
        <authorList>
            <consortium name="The Broad Institute Genomics Platform"/>
            <consortium name="The Broad Institute Genome Sequencing Center for Infectious Disease"/>
            <person name="Wu L."/>
            <person name="Ma J."/>
        </authorList>
    </citation>
    <scope>NUCLEOTIDE SEQUENCE [LARGE SCALE GENOMIC DNA]</scope>
    <source>
        <strain evidence="2 3">JCM 15481</strain>
    </source>
</reference>